<evidence type="ECO:0000313" key="1">
    <source>
        <dbReference type="EMBL" id="AYD46790.1"/>
    </source>
</evidence>
<organism evidence="1 2">
    <name type="scientific">Arachidicoccus soli</name>
    <dbReference type="NCBI Taxonomy" id="2341117"/>
    <lineage>
        <taxon>Bacteria</taxon>
        <taxon>Pseudomonadati</taxon>
        <taxon>Bacteroidota</taxon>
        <taxon>Chitinophagia</taxon>
        <taxon>Chitinophagales</taxon>
        <taxon>Chitinophagaceae</taxon>
        <taxon>Arachidicoccus</taxon>
    </lineage>
</organism>
<keyword evidence="2" id="KW-1185">Reference proteome</keyword>
<accession>A0A386HMN9</accession>
<gene>
    <name evidence="1" type="ORF">D6B99_03665</name>
</gene>
<sequence>MLYLKPREANFRVFSEAQKNNFDDLYKSILSLESSKNLIIQIDIFIIINGFIGFQLVEARIQSLNYIINHNFNQYDYFMISHHIFLFLGCYTFKSLEIDAEIVLLNSLKRFANHC</sequence>
<name>A0A386HMN9_9BACT</name>
<dbReference type="Proteomes" id="UP000266118">
    <property type="component" value="Chromosome"/>
</dbReference>
<dbReference type="AlphaFoldDB" id="A0A386HMN9"/>
<evidence type="ECO:0000313" key="2">
    <source>
        <dbReference type="Proteomes" id="UP000266118"/>
    </source>
</evidence>
<protein>
    <submittedName>
        <fullName evidence="1">Uncharacterized protein</fullName>
    </submittedName>
</protein>
<proteinExistence type="predicted"/>
<dbReference type="KEGG" id="ark:D6B99_03665"/>
<reference evidence="1 2" key="1">
    <citation type="submission" date="2018-09" db="EMBL/GenBank/DDBJ databases">
        <title>Arachidicoccus sp. nov., a bacterium isolated from soil.</title>
        <authorList>
            <person name="Weon H.-Y."/>
            <person name="Kwon S.-W."/>
            <person name="Lee S.A."/>
        </authorList>
    </citation>
    <scope>NUCLEOTIDE SEQUENCE [LARGE SCALE GENOMIC DNA]</scope>
    <source>
        <strain evidence="1 2">KIS59-12</strain>
    </source>
</reference>
<dbReference type="EMBL" id="CP032489">
    <property type="protein sequence ID" value="AYD46790.1"/>
    <property type="molecule type" value="Genomic_DNA"/>
</dbReference>